<gene>
    <name evidence="2" type="ORF">XBKB1_2740019</name>
</gene>
<evidence type="ECO:0000256" key="1">
    <source>
        <dbReference type="SAM" id="Phobius"/>
    </source>
</evidence>
<proteinExistence type="predicted"/>
<sequence length="43" mass="5054">MTAEGDWGFGWKLVVGLMFFTMIRFAFFGFLFSLKQLYNSDSF</sequence>
<dbReference type="Proteomes" id="UP000028493">
    <property type="component" value="Unassembled WGS sequence"/>
</dbReference>
<accession>A0A077PUG8</accession>
<evidence type="ECO:0000313" key="3">
    <source>
        <dbReference type="Proteomes" id="UP000028493"/>
    </source>
</evidence>
<feature type="transmembrane region" description="Helical" evidence="1">
    <location>
        <begin position="13"/>
        <end position="34"/>
    </location>
</feature>
<protein>
    <submittedName>
        <fullName evidence="2">Uncharacterized protein</fullName>
    </submittedName>
</protein>
<evidence type="ECO:0000313" key="2">
    <source>
        <dbReference type="EMBL" id="CDH24411.1"/>
    </source>
</evidence>
<comment type="caution">
    <text evidence="2">The sequence shown here is derived from an EMBL/GenBank/DDBJ whole genome shotgun (WGS) entry which is preliminary data.</text>
</comment>
<keyword evidence="1" id="KW-0812">Transmembrane</keyword>
<dbReference type="HOGENOM" id="CLU_3241609_0_0_6"/>
<name>A0A077PUG8_XENBV</name>
<keyword evidence="1" id="KW-0472">Membrane</keyword>
<dbReference type="AlphaFoldDB" id="A0A077PUG8"/>
<dbReference type="EMBL" id="CBSZ010000195">
    <property type="protein sequence ID" value="CDH24411.1"/>
    <property type="molecule type" value="Genomic_DNA"/>
</dbReference>
<organism evidence="2 3">
    <name type="scientific">Xenorhabdus bovienii str. kraussei Becker Underwood</name>
    <dbReference type="NCBI Taxonomy" id="1398204"/>
    <lineage>
        <taxon>Bacteria</taxon>
        <taxon>Pseudomonadati</taxon>
        <taxon>Pseudomonadota</taxon>
        <taxon>Gammaproteobacteria</taxon>
        <taxon>Enterobacterales</taxon>
        <taxon>Morganellaceae</taxon>
        <taxon>Xenorhabdus</taxon>
    </lineage>
</organism>
<reference evidence="2" key="1">
    <citation type="submission" date="2013-07" db="EMBL/GenBank/DDBJ databases">
        <title>Sub-species coevolution in mutualistic symbiosis.</title>
        <authorList>
            <person name="Murfin K."/>
            <person name="Klassen J."/>
            <person name="Lee M."/>
            <person name="Forst S."/>
            <person name="Stock P."/>
            <person name="Goodrich-Blair H."/>
        </authorList>
    </citation>
    <scope>NUCLEOTIDE SEQUENCE [LARGE SCALE GENOMIC DNA]</scope>
    <source>
        <strain evidence="2">Kraussei Becker Underwood</strain>
    </source>
</reference>
<keyword evidence="1" id="KW-1133">Transmembrane helix</keyword>